<evidence type="ECO:0000313" key="7">
    <source>
        <dbReference type="Proteomes" id="UP000044026"/>
    </source>
</evidence>
<evidence type="ECO:0000256" key="3">
    <source>
        <dbReference type="ARBA" id="ARBA00022692"/>
    </source>
</evidence>
<dbReference type="GO" id="GO:0005886">
    <property type="term" value="C:plasma membrane"/>
    <property type="evidence" value="ECO:0007669"/>
    <property type="project" value="UniProtKB-SubCell"/>
</dbReference>
<protein>
    <submittedName>
        <fullName evidence="6">Uncharacterized protein</fullName>
    </submittedName>
</protein>
<dbReference type="InterPro" id="IPR050833">
    <property type="entry name" value="Poly_Biosynth_Transport"/>
</dbReference>
<dbReference type="AlphaFoldDB" id="A0A0B7HI58"/>
<organism evidence="6 7">
    <name type="scientific">Capnocytophaga canimorsus</name>
    <dbReference type="NCBI Taxonomy" id="28188"/>
    <lineage>
        <taxon>Bacteria</taxon>
        <taxon>Pseudomonadati</taxon>
        <taxon>Bacteroidota</taxon>
        <taxon>Flavobacteriia</taxon>
        <taxon>Flavobacteriales</taxon>
        <taxon>Flavobacteriaceae</taxon>
        <taxon>Capnocytophaga</taxon>
    </lineage>
</organism>
<keyword evidence="4" id="KW-1133">Transmembrane helix</keyword>
<evidence type="ECO:0000256" key="2">
    <source>
        <dbReference type="ARBA" id="ARBA00022475"/>
    </source>
</evidence>
<dbReference type="GeneID" id="69580384"/>
<evidence type="ECO:0000256" key="4">
    <source>
        <dbReference type="ARBA" id="ARBA00022989"/>
    </source>
</evidence>
<keyword evidence="3" id="KW-0812">Transmembrane</keyword>
<dbReference type="InterPro" id="IPR002797">
    <property type="entry name" value="Polysacc_synth"/>
</dbReference>
<reference evidence="6 7" key="1">
    <citation type="submission" date="2015-01" db="EMBL/GenBank/DDBJ databases">
        <authorList>
            <person name="Xiang T."/>
            <person name="Song Y."/>
            <person name="Huang L."/>
            <person name="Wang B."/>
            <person name="Wu P."/>
        </authorList>
    </citation>
    <scope>NUCLEOTIDE SEQUENCE [LARGE SCALE GENOMIC DNA]</scope>
    <source>
        <strain evidence="6 7">Cc12</strain>
    </source>
</reference>
<evidence type="ECO:0000313" key="6">
    <source>
        <dbReference type="EMBL" id="CEN37193.1"/>
    </source>
</evidence>
<dbReference type="EMBL" id="CDOE01000066">
    <property type="protein sequence ID" value="CEN37193.1"/>
    <property type="molecule type" value="Genomic_DNA"/>
</dbReference>
<comment type="subcellular location">
    <subcellularLocation>
        <location evidence="1">Cell membrane</location>
        <topology evidence="1">Multi-pass membrane protein</topology>
    </subcellularLocation>
</comment>
<evidence type="ECO:0000256" key="1">
    <source>
        <dbReference type="ARBA" id="ARBA00004651"/>
    </source>
</evidence>
<keyword evidence="5" id="KW-0472">Membrane</keyword>
<gene>
    <name evidence="6" type="ORF">CCAN12_690020</name>
</gene>
<sequence length="484" mass="54997">MSGLRTLFKHTFIYGLATVLPRIISVILTPLYVYQLPKSDYGIYSVLMVYLILGNVLLSYGMETAFFRFMNREENPQKVQSTALTSVTLTTLVFFIVAWFLREHIAHYLNYEVAFIQYAIAILALDALVVIPFAWFRNAGKPVAYAAIKIGNVLVNLFLNLFFFLVLPKMALGEPMASYFDFENKVHYIFIANLVASLLTFLVLLPLYVKIKFAFYPRLWRAMFAYAFPVLIAGIAFSINEGFDRVFLRKLLPSETADATIGIYAACYKLGMFMTLFVTAYKLGVEPFFFNKARDKSAPQTYATITYYFTIFGAFVLLFITVYTDLFKRILVPDPAYWEALWIVPIILLANLCLGIYHSLSVWYKITDRTSYGAYISIFGAIVTLVGNYALIPILSYKGAALATLLAYGTMMLLSYFIGQYKYPIPYPMKKIGLFLGVSTGASVLAFYVFDRNLWVGSFFVVGYLLLVFSLEGKQLIRLANSRD</sequence>
<keyword evidence="2" id="KW-1003">Cell membrane</keyword>
<proteinExistence type="predicted"/>
<name>A0A0B7HI58_9FLAO</name>
<dbReference type="Proteomes" id="UP000044026">
    <property type="component" value="Unassembled WGS sequence"/>
</dbReference>
<dbReference type="PANTHER" id="PTHR30250:SF11">
    <property type="entry name" value="O-ANTIGEN TRANSPORTER-RELATED"/>
    <property type="match status" value="1"/>
</dbReference>
<dbReference type="PANTHER" id="PTHR30250">
    <property type="entry name" value="PST FAMILY PREDICTED COLANIC ACID TRANSPORTER"/>
    <property type="match status" value="1"/>
</dbReference>
<evidence type="ECO:0000256" key="5">
    <source>
        <dbReference type="ARBA" id="ARBA00023136"/>
    </source>
</evidence>
<accession>A0A0B7HI58</accession>
<dbReference type="Pfam" id="PF01943">
    <property type="entry name" value="Polysacc_synt"/>
    <property type="match status" value="1"/>
</dbReference>
<dbReference type="RefSeq" id="WP_042000531.1">
    <property type="nucleotide sequence ID" value="NZ_CP022382.1"/>
</dbReference>